<evidence type="ECO:0000313" key="7">
    <source>
        <dbReference type="EMBL" id="BCZ17283.1"/>
    </source>
</evidence>
<keyword evidence="8" id="KW-1185">Reference proteome</keyword>
<dbReference type="InterPro" id="IPR024936">
    <property type="entry name" value="Cyclophilin-type_PPIase"/>
</dbReference>
<feature type="domain" description="PPIase cyclophilin-type" evidence="6">
    <location>
        <begin position="16"/>
        <end position="162"/>
    </location>
</feature>
<dbReference type="Pfam" id="PF00160">
    <property type="entry name" value="Pro_isomerase"/>
    <property type="match status" value="1"/>
</dbReference>
<dbReference type="SUPFAM" id="SSF50891">
    <property type="entry name" value="Cyclophilin-like"/>
    <property type="match status" value="1"/>
</dbReference>
<proteinExistence type="inferred from homology"/>
<evidence type="ECO:0000256" key="4">
    <source>
        <dbReference type="ARBA" id="ARBA00023235"/>
    </source>
</evidence>
<reference evidence="7 8" key="1">
    <citation type="submission" date="2021-07" db="EMBL/GenBank/DDBJ databases">
        <title>Novel Helicobacter sp. Isolated from a dog.</title>
        <authorList>
            <person name="Rimbara E."/>
            <person name="Suzuki M."/>
        </authorList>
    </citation>
    <scope>NUCLEOTIDE SEQUENCE [LARGE SCALE GENOMIC DNA]</scope>
    <source>
        <strain evidence="8">NHP19-003</strain>
    </source>
</reference>
<dbReference type="InterPro" id="IPR044666">
    <property type="entry name" value="Cyclophilin_A-like"/>
</dbReference>
<evidence type="ECO:0000256" key="2">
    <source>
        <dbReference type="ARBA" id="ARBA00007365"/>
    </source>
</evidence>
<dbReference type="Proteomes" id="UP000826775">
    <property type="component" value="Chromosome"/>
</dbReference>
<dbReference type="PROSITE" id="PS00170">
    <property type="entry name" value="CSA_PPIASE_1"/>
    <property type="match status" value="1"/>
</dbReference>
<evidence type="ECO:0000256" key="3">
    <source>
        <dbReference type="ARBA" id="ARBA00023110"/>
    </source>
</evidence>
<protein>
    <recommendedName>
        <fullName evidence="5">Peptidyl-prolyl cis-trans isomerase</fullName>
        <shortName evidence="5">PPIase</shortName>
        <ecNumber evidence="5">5.2.1.8</ecNumber>
    </recommendedName>
</protein>
<evidence type="ECO:0000256" key="5">
    <source>
        <dbReference type="RuleBase" id="RU363019"/>
    </source>
</evidence>
<dbReference type="PROSITE" id="PS50072">
    <property type="entry name" value="CSA_PPIASE_2"/>
    <property type="match status" value="1"/>
</dbReference>
<comment type="catalytic activity">
    <reaction evidence="5">
        <text>[protein]-peptidylproline (omega=180) = [protein]-peptidylproline (omega=0)</text>
        <dbReference type="Rhea" id="RHEA:16237"/>
        <dbReference type="Rhea" id="RHEA-COMP:10747"/>
        <dbReference type="Rhea" id="RHEA-COMP:10748"/>
        <dbReference type="ChEBI" id="CHEBI:83833"/>
        <dbReference type="ChEBI" id="CHEBI:83834"/>
        <dbReference type="EC" id="5.2.1.8"/>
    </reaction>
</comment>
<gene>
    <name evidence="7" type="primary">ppiA</name>
    <name evidence="7" type="ORF">NHP190003_05650</name>
</gene>
<dbReference type="PRINTS" id="PR00153">
    <property type="entry name" value="CSAPPISMRASE"/>
</dbReference>
<dbReference type="GO" id="GO:0016853">
    <property type="term" value="F:isomerase activity"/>
    <property type="evidence" value="ECO:0007669"/>
    <property type="project" value="UniProtKB-KW"/>
</dbReference>
<dbReference type="EMBL" id="AP024814">
    <property type="protein sequence ID" value="BCZ17283.1"/>
    <property type="molecule type" value="Genomic_DNA"/>
</dbReference>
<dbReference type="EC" id="5.2.1.8" evidence="5"/>
<dbReference type="InterPro" id="IPR020892">
    <property type="entry name" value="Cyclophilin-type_PPIase_CS"/>
</dbReference>
<dbReference type="RefSeq" id="WP_221280445.1">
    <property type="nucleotide sequence ID" value="NZ_AP024814.1"/>
</dbReference>
<keyword evidence="4 5" id="KW-0413">Isomerase</keyword>
<dbReference type="PANTHER" id="PTHR45625">
    <property type="entry name" value="PEPTIDYL-PROLYL CIS-TRANS ISOMERASE-RELATED"/>
    <property type="match status" value="1"/>
</dbReference>
<dbReference type="CDD" id="cd00317">
    <property type="entry name" value="cyclophilin"/>
    <property type="match status" value="1"/>
</dbReference>
<accession>A0ABM7S9M9</accession>
<evidence type="ECO:0000256" key="1">
    <source>
        <dbReference type="ARBA" id="ARBA00002388"/>
    </source>
</evidence>
<dbReference type="Gene3D" id="2.40.100.10">
    <property type="entry name" value="Cyclophilin-like"/>
    <property type="match status" value="1"/>
</dbReference>
<dbReference type="InterPro" id="IPR002130">
    <property type="entry name" value="Cyclophilin-type_PPIase_dom"/>
</dbReference>
<sequence length="162" mass="17482">MKPLKTFETNPDVLESYHTATIHTSKGAIKVRLFGNDAPQTVTNFATLANEGFYNGLDFHRVIAGFVAQGGCPLGTGTGGPDYRIKCEVTNNPHKHKRGALSMAHAGRDTGGSQFFLCFAPQPHLDGEHTVFGQIEDEASLQVLDSLKQGDKIESVQISAQP</sequence>
<dbReference type="PANTHER" id="PTHR45625:SF4">
    <property type="entry name" value="PEPTIDYLPROLYL ISOMERASE DOMAIN AND WD REPEAT-CONTAINING PROTEIN 1"/>
    <property type="match status" value="1"/>
</dbReference>
<dbReference type="PIRSF" id="PIRSF001467">
    <property type="entry name" value="Peptidylpro_ismrse"/>
    <property type="match status" value="1"/>
</dbReference>
<comment type="similarity">
    <text evidence="2 5">Belongs to the cyclophilin-type PPIase family.</text>
</comment>
<name>A0ABM7S9M9_9HELI</name>
<evidence type="ECO:0000313" key="8">
    <source>
        <dbReference type="Proteomes" id="UP000826775"/>
    </source>
</evidence>
<evidence type="ECO:0000259" key="6">
    <source>
        <dbReference type="PROSITE" id="PS50072"/>
    </source>
</evidence>
<keyword evidence="3 5" id="KW-0697">Rotamase</keyword>
<comment type="function">
    <text evidence="1 5">PPIases accelerate the folding of proteins. It catalyzes the cis-trans isomerization of proline imidic peptide bonds in oligopeptides.</text>
</comment>
<organism evidence="7 8">
    <name type="scientific">Helicobacter gastrocanis</name>
    <dbReference type="NCBI Taxonomy" id="2849641"/>
    <lineage>
        <taxon>Bacteria</taxon>
        <taxon>Pseudomonadati</taxon>
        <taxon>Campylobacterota</taxon>
        <taxon>Epsilonproteobacteria</taxon>
        <taxon>Campylobacterales</taxon>
        <taxon>Helicobacteraceae</taxon>
        <taxon>Helicobacter</taxon>
    </lineage>
</organism>
<dbReference type="InterPro" id="IPR029000">
    <property type="entry name" value="Cyclophilin-like_dom_sf"/>
</dbReference>